<sequence length="53" mass="5638">MGYAVRTLAVLERQAQGVEGDASVGTPLIRSIRMSSTTGVNPHFSTAIHVKIL</sequence>
<organism evidence="1 2">
    <name type="scientific">Williamsia marianensis</name>
    <dbReference type="NCBI Taxonomy" id="85044"/>
    <lineage>
        <taxon>Bacteria</taxon>
        <taxon>Bacillati</taxon>
        <taxon>Actinomycetota</taxon>
        <taxon>Actinomycetes</taxon>
        <taxon>Mycobacteriales</taxon>
        <taxon>Nocardiaceae</taxon>
        <taxon>Williamsia</taxon>
    </lineage>
</organism>
<proteinExistence type="predicted"/>
<accession>A0A495K6M2</accession>
<gene>
    <name evidence="1" type="ORF">DFJ75_3044</name>
</gene>
<dbReference type="AlphaFoldDB" id="A0A315S7W5"/>
<reference evidence="1 2" key="1">
    <citation type="submission" date="2018-10" db="EMBL/GenBank/DDBJ databases">
        <title>Sequencing the genomes of 1000 actinobacteria strains.</title>
        <authorList>
            <person name="Klenk H.-P."/>
        </authorList>
    </citation>
    <scope>NUCLEOTIDE SEQUENCE [LARGE SCALE GENOMIC DNA]</scope>
    <source>
        <strain evidence="1 2">DSM 44343</strain>
    </source>
</reference>
<evidence type="ECO:0000313" key="1">
    <source>
        <dbReference type="EMBL" id="RKR96204.1"/>
    </source>
</evidence>
<protein>
    <submittedName>
        <fullName evidence="1">Uncharacterized protein</fullName>
    </submittedName>
</protein>
<dbReference type="Proteomes" id="UP000274762">
    <property type="component" value="Unassembled WGS sequence"/>
</dbReference>
<name>A0A315S7W5_WILMA</name>
<dbReference type="EMBL" id="RBKV01000001">
    <property type="protein sequence ID" value="RKR96204.1"/>
    <property type="molecule type" value="Genomic_DNA"/>
</dbReference>
<accession>A0A315S7W5</accession>
<comment type="caution">
    <text evidence="1">The sequence shown here is derived from an EMBL/GenBank/DDBJ whole genome shotgun (WGS) entry which is preliminary data.</text>
</comment>
<evidence type="ECO:0000313" key="2">
    <source>
        <dbReference type="Proteomes" id="UP000274762"/>
    </source>
</evidence>